<comment type="similarity">
    <text evidence="2 8">Belongs to the alpha-carbonic anhydrase family.</text>
</comment>
<dbReference type="GO" id="GO:0005737">
    <property type="term" value="C:cytoplasm"/>
    <property type="evidence" value="ECO:0007669"/>
    <property type="project" value="TreeGrafter"/>
</dbReference>
<dbReference type="Gene3D" id="3.10.200.10">
    <property type="entry name" value="Alpha carbonic anhydrase"/>
    <property type="match status" value="1"/>
</dbReference>
<keyword evidence="4 8" id="KW-0479">Metal-binding</keyword>
<organism evidence="11 12">
    <name type="scientific">Callorhinchus milii</name>
    <name type="common">Ghost shark</name>
    <dbReference type="NCBI Taxonomy" id="7868"/>
    <lineage>
        <taxon>Eukaryota</taxon>
        <taxon>Metazoa</taxon>
        <taxon>Chordata</taxon>
        <taxon>Craniata</taxon>
        <taxon>Vertebrata</taxon>
        <taxon>Chondrichthyes</taxon>
        <taxon>Holocephali</taxon>
        <taxon>Chimaeriformes</taxon>
        <taxon>Callorhinchidae</taxon>
        <taxon>Callorhinchus</taxon>
    </lineage>
</organism>
<dbReference type="PANTHER" id="PTHR18952">
    <property type="entry name" value="CARBONIC ANHYDRASE"/>
    <property type="match status" value="1"/>
</dbReference>
<dbReference type="SUPFAM" id="SSF51069">
    <property type="entry name" value="Carbonic anhydrase"/>
    <property type="match status" value="1"/>
</dbReference>
<reference evidence="12" key="3">
    <citation type="journal article" date="2014" name="Nature">
        <title>Elephant shark genome provides unique insights into gnathostome evolution.</title>
        <authorList>
            <consortium name="International Elephant Shark Genome Sequencing Consortium"/>
            <person name="Venkatesh B."/>
            <person name="Lee A.P."/>
            <person name="Ravi V."/>
            <person name="Maurya A.K."/>
            <person name="Lian M.M."/>
            <person name="Swann J.B."/>
            <person name="Ohta Y."/>
            <person name="Flajnik M.F."/>
            <person name="Sutoh Y."/>
            <person name="Kasahara M."/>
            <person name="Hoon S."/>
            <person name="Gangu V."/>
            <person name="Roy S.W."/>
            <person name="Irimia M."/>
            <person name="Korzh V."/>
            <person name="Kondrychyn I."/>
            <person name="Lim Z.W."/>
            <person name="Tay B.H."/>
            <person name="Tohari S."/>
            <person name="Kong K.W."/>
            <person name="Ho S."/>
            <person name="Lorente-Galdos B."/>
            <person name="Quilez J."/>
            <person name="Marques-Bonet T."/>
            <person name="Raney B.J."/>
            <person name="Ingham P.W."/>
            <person name="Tay A."/>
            <person name="Hillier L.W."/>
            <person name="Minx P."/>
            <person name="Boehm T."/>
            <person name="Wilson R.K."/>
            <person name="Brenner S."/>
            <person name="Warren W.C."/>
        </authorList>
    </citation>
    <scope>NUCLEOTIDE SEQUENCE [LARGE SCALE GENOMIC DNA]</scope>
</reference>
<dbReference type="PANTHER" id="PTHR18952:SF120">
    <property type="entry name" value="CARBONIC ANHYDRASE 2"/>
    <property type="match status" value="1"/>
</dbReference>
<dbReference type="Proteomes" id="UP000314986">
    <property type="component" value="Unassembled WGS sequence"/>
</dbReference>
<comment type="catalytic activity">
    <reaction evidence="7 8">
        <text>hydrogencarbonate + H(+) = CO2 + H2O</text>
        <dbReference type="Rhea" id="RHEA:10748"/>
        <dbReference type="ChEBI" id="CHEBI:15377"/>
        <dbReference type="ChEBI" id="CHEBI:15378"/>
        <dbReference type="ChEBI" id="CHEBI:16526"/>
        <dbReference type="ChEBI" id="CHEBI:17544"/>
        <dbReference type="EC" id="4.2.1.1"/>
    </reaction>
</comment>
<evidence type="ECO:0000313" key="11">
    <source>
        <dbReference type="Ensembl" id="ENSCMIP00000022354.1"/>
    </source>
</evidence>
<keyword evidence="5 8" id="KW-0862">Zinc</keyword>
<evidence type="ECO:0000256" key="5">
    <source>
        <dbReference type="ARBA" id="ARBA00022833"/>
    </source>
</evidence>
<dbReference type="PROSITE" id="PS00162">
    <property type="entry name" value="ALPHA_CA_1"/>
    <property type="match status" value="1"/>
</dbReference>
<dbReference type="SMART" id="SM01057">
    <property type="entry name" value="Carb_anhydrase"/>
    <property type="match status" value="1"/>
</dbReference>
<dbReference type="Pfam" id="PF00194">
    <property type="entry name" value="Carb_anhydrase"/>
    <property type="match status" value="1"/>
</dbReference>
<comment type="function">
    <text evidence="8">Reversible hydration of carbon dioxide.</text>
</comment>
<dbReference type="GO" id="GO:0008270">
    <property type="term" value="F:zinc ion binding"/>
    <property type="evidence" value="ECO:0007669"/>
    <property type="project" value="UniProtKB-UniRule"/>
</dbReference>
<accession>A0A4W3HXX2</accession>
<reference evidence="12" key="2">
    <citation type="journal article" date="2007" name="PLoS Biol.">
        <title>Survey sequencing and comparative analysis of the elephant shark (Callorhinchus milii) genome.</title>
        <authorList>
            <person name="Venkatesh B."/>
            <person name="Kirkness E.F."/>
            <person name="Loh Y.H."/>
            <person name="Halpern A.L."/>
            <person name="Lee A.P."/>
            <person name="Johnson J."/>
            <person name="Dandona N."/>
            <person name="Viswanathan L.D."/>
            <person name="Tay A."/>
            <person name="Venter J.C."/>
            <person name="Strausberg R.L."/>
            <person name="Brenner S."/>
        </authorList>
    </citation>
    <scope>NUCLEOTIDE SEQUENCE [LARGE SCALE GENOMIC DNA]</scope>
</reference>
<evidence type="ECO:0000256" key="7">
    <source>
        <dbReference type="ARBA" id="ARBA00048348"/>
    </source>
</evidence>
<comment type="cofactor">
    <cofactor evidence="1 8">
        <name>Zn(2+)</name>
        <dbReference type="ChEBI" id="CHEBI:29105"/>
    </cofactor>
</comment>
<dbReference type="InParanoid" id="A0A4W3HXX2"/>
<evidence type="ECO:0000313" key="12">
    <source>
        <dbReference type="Proteomes" id="UP000314986"/>
    </source>
</evidence>
<reference evidence="12" key="1">
    <citation type="journal article" date="2006" name="Science">
        <title>Ancient noncoding elements conserved in the human genome.</title>
        <authorList>
            <person name="Venkatesh B."/>
            <person name="Kirkness E.F."/>
            <person name="Loh Y.H."/>
            <person name="Halpern A.L."/>
            <person name="Lee A.P."/>
            <person name="Johnson J."/>
            <person name="Dandona N."/>
            <person name="Viswanathan L.D."/>
            <person name="Tay A."/>
            <person name="Venter J.C."/>
            <person name="Strausberg R.L."/>
            <person name="Brenner S."/>
        </authorList>
    </citation>
    <scope>NUCLEOTIDE SEQUENCE [LARGE SCALE GENOMIC DNA]</scope>
</reference>
<evidence type="ECO:0000259" key="10">
    <source>
        <dbReference type="PROSITE" id="PS51144"/>
    </source>
</evidence>
<dbReference type="GO" id="GO:0004089">
    <property type="term" value="F:carbonate dehydratase activity"/>
    <property type="evidence" value="ECO:0007669"/>
    <property type="project" value="UniProtKB-UniRule"/>
</dbReference>
<sequence>MHFCLQNWKKLFFVNRIPFFSPPLFLWVGGGGKGKKNALFLIIFLEDRAKSCKNNFFKKRIVDRPKSVSEFQSVCLWSVPGAGPSSWHQSFPVAKDGSRQSPVDIRNEETERDPTLQPLVLKYDPRSSKTIANNGHSIQVDFDDTTDQSVLKGGPVTGSYRLRQFHFHWGSCDGRGSEHLVDGASFAAELHLVHWNSEKYADVANAAIEPDGLAVVGVFLKIGAANPALQKLLDAFDSVQKENTKADFKNFDPSTLLPPCLDFWTYLGSLTTPPLLESVIWHVLKEPITVSSGQMEQFRSLKFTANKPMQDNFRPPQPLKGRKVRRNF</sequence>
<evidence type="ECO:0000256" key="8">
    <source>
        <dbReference type="RuleBase" id="RU367011"/>
    </source>
</evidence>
<evidence type="ECO:0000256" key="9">
    <source>
        <dbReference type="SAM" id="MobiDB-lite"/>
    </source>
</evidence>
<dbReference type="InterPro" id="IPR018338">
    <property type="entry name" value="Carbonic_anhydrase_a-class_CS"/>
</dbReference>
<evidence type="ECO:0000256" key="4">
    <source>
        <dbReference type="ARBA" id="ARBA00022723"/>
    </source>
</evidence>
<dbReference type="InterPro" id="IPR036398">
    <property type="entry name" value="CA_dom_sf"/>
</dbReference>
<dbReference type="InterPro" id="IPR023561">
    <property type="entry name" value="Carbonic_anhydrase_a-class"/>
</dbReference>
<dbReference type="OMA" id="HAYCMLK"/>
<feature type="region of interest" description="Disordered" evidence="9">
    <location>
        <begin position="307"/>
        <end position="328"/>
    </location>
</feature>
<proteinExistence type="inferred from homology"/>
<keyword evidence="12" id="KW-1185">Reference proteome</keyword>
<dbReference type="AlphaFoldDB" id="A0A4W3HXX2"/>
<dbReference type="Ensembl" id="ENSCMIT00000022741.1">
    <property type="protein sequence ID" value="ENSCMIP00000022354.1"/>
    <property type="gene ID" value="ENSCMIG00000010094.1"/>
</dbReference>
<name>A0A4W3HXX2_CALMI</name>
<dbReference type="InterPro" id="IPR001148">
    <property type="entry name" value="CA_dom"/>
</dbReference>
<dbReference type="STRING" id="7868.ENSCMIP00000022354"/>
<evidence type="ECO:0000256" key="6">
    <source>
        <dbReference type="ARBA" id="ARBA00023239"/>
    </source>
</evidence>
<gene>
    <name evidence="11" type="primary">LOC103184961</name>
</gene>
<protein>
    <recommendedName>
        <fullName evidence="3 8">Carbonic anhydrase</fullName>
        <ecNumber evidence="3 8">4.2.1.1</ecNumber>
    </recommendedName>
</protein>
<evidence type="ECO:0000256" key="2">
    <source>
        <dbReference type="ARBA" id="ARBA00010718"/>
    </source>
</evidence>
<feature type="domain" description="Alpha-carbonic anhydrase" evidence="10">
    <location>
        <begin position="75"/>
        <end position="328"/>
    </location>
</feature>
<dbReference type="FunCoup" id="A0A4W3HXX2">
    <property type="interactions" value="575"/>
</dbReference>
<reference evidence="11" key="4">
    <citation type="submission" date="2025-08" db="UniProtKB">
        <authorList>
            <consortium name="Ensembl"/>
        </authorList>
    </citation>
    <scope>IDENTIFICATION</scope>
</reference>
<keyword evidence="6 8" id="KW-0456">Lyase</keyword>
<evidence type="ECO:0000256" key="3">
    <source>
        <dbReference type="ARBA" id="ARBA00012925"/>
    </source>
</evidence>
<dbReference type="GeneTree" id="ENSGT00940000160385"/>
<reference evidence="11" key="5">
    <citation type="submission" date="2025-09" db="UniProtKB">
        <authorList>
            <consortium name="Ensembl"/>
        </authorList>
    </citation>
    <scope>IDENTIFICATION</scope>
</reference>
<feature type="region of interest" description="Disordered" evidence="9">
    <location>
        <begin position="90"/>
        <end position="110"/>
    </location>
</feature>
<dbReference type="PROSITE" id="PS51144">
    <property type="entry name" value="ALPHA_CA_2"/>
    <property type="match status" value="1"/>
</dbReference>
<evidence type="ECO:0000256" key="1">
    <source>
        <dbReference type="ARBA" id="ARBA00001947"/>
    </source>
</evidence>
<dbReference type="EC" id="4.2.1.1" evidence="3 8"/>